<dbReference type="InterPro" id="IPR002314">
    <property type="entry name" value="aa-tRNA-synt_IIb"/>
</dbReference>
<dbReference type="GO" id="GO:0005737">
    <property type="term" value="C:cytoplasm"/>
    <property type="evidence" value="ECO:0007669"/>
    <property type="project" value="UniProtKB-SubCell"/>
</dbReference>
<dbReference type="GO" id="GO:0006434">
    <property type="term" value="P:seryl-tRNA aminoacylation"/>
    <property type="evidence" value="ECO:0007669"/>
    <property type="project" value="UniProtKB-UniRule"/>
</dbReference>
<dbReference type="Pfam" id="PF00587">
    <property type="entry name" value="tRNA-synt_2b"/>
    <property type="match status" value="1"/>
</dbReference>
<dbReference type="InterPro" id="IPR042103">
    <property type="entry name" value="SerRS_1_N_sf"/>
</dbReference>
<comment type="caution">
    <text evidence="11">The sequence shown here is derived from an EMBL/GenBank/DDBJ whole genome shotgun (WGS) entry which is preliminary data.</text>
</comment>
<dbReference type="EMBL" id="JAEHOH010000013">
    <property type="protein sequence ID" value="MBK0419393.1"/>
    <property type="molecule type" value="Genomic_DNA"/>
</dbReference>
<feature type="binding site" evidence="7">
    <location>
        <position position="258"/>
    </location>
    <ligand>
        <name>L-serine</name>
        <dbReference type="ChEBI" id="CHEBI:33384"/>
    </ligand>
</feature>
<keyword evidence="1 6" id="KW-0436">Ligase</keyword>
<dbReference type="Gene3D" id="1.10.287.40">
    <property type="entry name" value="Serine-tRNA synthetase, tRNA binding domain"/>
    <property type="match status" value="1"/>
</dbReference>
<comment type="catalytic activity">
    <reaction evidence="6">
        <text>tRNA(Sec) + L-serine + ATP = L-seryl-tRNA(Sec) + AMP + diphosphate + H(+)</text>
        <dbReference type="Rhea" id="RHEA:42580"/>
        <dbReference type="Rhea" id="RHEA-COMP:9742"/>
        <dbReference type="Rhea" id="RHEA-COMP:10128"/>
        <dbReference type="ChEBI" id="CHEBI:15378"/>
        <dbReference type="ChEBI" id="CHEBI:30616"/>
        <dbReference type="ChEBI" id="CHEBI:33019"/>
        <dbReference type="ChEBI" id="CHEBI:33384"/>
        <dbReference type="ChEBI" id="CHEBI:78442"/>
        <dbReference type="ChEBI" id="CHEBI:78533"/>
        <dbReference type="ChEBI" id="CHEBI:456215"/>
        <dbReference type="EC" id="6.1.1.11"/>
    </reaction>
</comment>
<organism evidence="11 12">
    <name type="scientific">Leucobacter chromiisoli</name>
    <dbReference type="NCBI Taxonomy" id="2796471"/>
    <lineage>
        <taxon>Bacteria</taxon>
        <taxon>Bacillati</taxon>
        <taxon>Actinomycetota</taxon>
        <taxon>Actinomycetes</taxon>
        <taxon>Micrococcales</taxon>
        <taxon>Microbacteriaceae</taxon>
        <taxon>Leucobacter</taxon>
    </lineage>
</organism>
<evidence type="ECO:0000256" key="6">
    <source>
        <dbReference type="HAMAP-Rule" id="MF_00176"/>
    </source>
</evidence>
<feature type="binding site" evidence="7">
    <location>
        <position position="378"/>
    </location>
    <ligand>
        <name>L-serine</name>
        <dbReference type="ChEBI" id="CHEBI:33384"/>
    </ligand>
</feature>
<evidence type="ECO:0000313" key="11">
    <source>
        <dbReference type="EMBL" id="MBK0419393.1"/>
    </source>
</evidence>
<comment type="function">
    <text evidence="6">Catalyzes the attachment of serine to tRNA(Ser). Is also able to aminoacylate tRNA(Sec) with serine, to form the misacylated tRNA L-seryl-tRNA(Sec), which will be further converted into selenocysteinyl-tRNA(Sec).</text>
</comment>
<proteinExistence type="inferred from homology"/>
<dbReference type="InterPro" id="IPR015866">
    <property type="entry name" value="Ser-tRNA-synth_1_N"/>
</dbReference>
<dbReference type="EC" id="6.1.1.11" evidence="6"/>
<gene>
    <name evidence="6 11" type="primary">serS</name>
    <name evidence="11" type="ORF">JD276_10140</name>
</gene>
<evidence type="ECO:0000256" key="8">
    <source>
        <dbReference type="PIRSR" id="PIRSR001529-2"/>
    </source>
</evidence>
<dbReference type="GO" id="GO:0016260">
    <property type="term" value="P:selenocysteine biosynthetic process"/>
    <property type="evidence" value="ECO:0007669"/>
    <property type="project" value="UniProtKB-UniRule"/>
</dbReference>
<dbReference type="PIRSF" id="PIRSF001529">
    <property type="entry name" value="Ser-tRNA-synth_IIa"/>
    <property type="match status" value="1"/>
</dbReference>
<dbReference type="HAMAP" id="MF_00176">
    <property type="entry name" value="Ser_tRNA_synth_type1"/>
    <property type="match status" value="1"/>
</dbReference>
<feature type="binding site" evidence="6">
    <location>
        <position position="274"/>
    </location>
    <ligand>
        <name>ATP</name>
        <dbReference type="ChEBI" id="CHEBI:30616"/>
    </ligand>
</feature>
<keyword evidence="6" id="KW-0963">Cytoplasm</keyword>
<dbReference type="PROSITE" id="PS50862">
    <property type="entry name" value="AA_TRNA_LIGASE_II"/>
    <property type="match status" value="1"/>
</dbReference>
<dbReference type="Pfam" id="PF02403">
    <property type="entry name" value="Seryl_tRNA_N"/>
    <property type="match status" value="1"/>
</dbReference>
<dbReference type="InterPro" id="IPR010978">
    <property type="entry name" value="tRNA-bd_arm"/>
</dbReference>
<feature type="domain" description="Aminoacyl-transfer RNA synthetases class-II family profile" evidence="10">
    <location>
        <begin position="136"/>
        <end position="404"/>
    </location>
</feature>
<comment type="subunit">
    <text evidence="6">Homodimer. The tRNA molecule binds across the dimer.</text>
</comment>
<dbReference type="GO" id="GO:0004828">
    <property type="term" value="F:serine-tRNA ligase activity"/>
    <property type="evidence" value="ECO:0007669"/>
    <property type="project" value="UniProtKB-UniRule"/>
</dbReference>
<keyword evidence="2 6" id="KW-0547">Nucleotide-binding</keyword>
<dbReference type="Proteomes" id="UP000608530">
    <property type="component" value="Unassembled WGS sequence"/>
</dbReference>
<sequence length="423" mass="46263">MIDPVLLRTDPEAVKRSQRARGNDEAVVDQALAADEARRAALAEFESLRAEQNQFGKQVKAASKEEKPALISQAQALAARVKDAEARAKEAEALFGEIAMRVENIVIDGVPAGGEENFVTLREVGEIPGFDFEPRDHLELGELLGAIDMERGAKVSGARFYFLRGVGARLELALMNMALDRALANGFTPLITPTLVRPEVMRGTGFLGDHASEVYHLPEDDLFLTGTSEVALAGYHADEILDLAEGPLRYAGWSTCYRREAGSHGKDTRGILRVHQFNKLEMFVYADPAEAEAEHDRLVAWQEEMLQSLGLGYRVIDVAAGDLGSSAARKFDIEAWVPTQGTYRELTSTSNCTTYQARRLATRFRTESGKTAPVATLNGTLATTRWIVAILETHQRADGSVTVPEALRPYLGGLEVLEPLGRA</sequence>
<dbReference type="PRINTS" id="PR00981">
    <property type="entry name" value="TRNASYNTHSER"/>
</dbReference>
<dbReference type="InterPro" id="IPR002317">
    <property type="entry name" value="Ser-tRNA-ligase_type_1"/>
</dbReference>
<evidence type="ECO:0000259" key="10">
    <source>
        <dbReference type="PROSITE" id="PS50862"/>
    </source>
</evidence>
<dbReference type="InterPro" id="IPR006195">
    <property type="entry name" value="aa-tRNA-synth_II"/>
</dbReference>
<feature type="binding site" evidence="8">
    <location>
        <begin position="274"/>
        <end position="277"/>
    </location>
    <ligand>
        <name>ATP</name>
        <dbReference type="ChEBI" id="CHEBI:30616"/>
    </ligand>
</feature>
<accession>A0A934Q801</accession>
<evidence type="ECO:0000256" key="1">
    <source>
        <dbReference type="ARBA" id="ARBA00022598"/>
    </source>
</evidence>
<dbReference type="GO" id="GO:0005524">
    <property type="term" value="F:ATP binding"/>
    <property type="evidence" value="ECO:0007669"/>
    <property type="project" value="UniProtKB-UniRule"/>
</dbReference>
<comment type="subcellular location">
    <subcellularLocation>
        <location evidence="6">Cytoplasm</location>
    </subcellularLocation>
</comment>
<reference evidence="11" key="1">
    <citation type="submission" date="2020-12" db="EMBL/GenBank/DDBJ databases">
        <title>Leucobacter sp. CAS1, isolated from Chromium sludge.</title>
        <authorList>
            <person name="Xu Z."/>
        </authorList>
    </citation>
    <scope>NUCLEOTIDE SEQUENCE</scope>
    <source>
        <strain evidence="11">CSA1</strain>
    </source>
</reference>
<evidence type="ECO:0000313" key="12">
    <source>
        <dbReference type="Proteomes" id="UP000608530"/>
    </source>
</evidence>
<dbReference type="NCBIfam" id="TIGR00414">
    <property type="entry name" value="serS"/>
    <property type="match status" value="1"/>
</dbReference>
<dbReference type="InterPro" id="IPR045864">
    <property type="entry name" value="aa-tRNA-synth_II/BPL/LPL"/>
</dbReference>
<feature type="binding site" evidence="6 8">
    <location>
        <begin position="258"/>
        <end position="260"/>
    </location>
    <ligand>
        <name>ATP</name>
        <dbReference type="ChEBI" id="CHEBI:30616"/>
    </ligand>
</feature>
<feature type="binding site" evidence="6 8">
    <location>
        <begin position="345"/>
        <end position="348"/>
    </location>
    <ligand>
        <name>ATP</name>
        <dbReference type="ChEBI" id="CHEBI:30616"/>
    </ligand>
</feature>
<feature type="region of interest" description="Disordered" evidence="9">
    <location>
        <begin position="1"/>
        <end position="21"/>
    </location>
</feature>
<dbReference type="AlphaFoldDB" id="A0A934Q801"/>
<dbReference type="SUPFAM" id="SSF46589">
    <property type="entry name" value="tRNA-binding arm"/>
    <property type="match status" value="1"/>
</dbReference>
<comment type="catalytic activity">
    <reaction evidence="6">
        <text>tRNA(Ser) + L-serine + ATP = L-seryl-tRNA(Ser) + AMP + diphosphate + H(+)</text>
        <dbReference type="Rhea" id="RHEA:12292"/>
        <dbReference type="Rhea" id="RHEA-COMP:9669"/>
        <dbReference type="Rhea" id="RHEA-COMP:9703"/>
        <dbReference type="ChEBI" id="CHEBI:15378"/>
        <dbReference type="ChEBI" id="CHEBI:30616"/>
        <dbReference type="ChEBI" id="CHEBI:33019"/>
        <dbReference type="ChEBI" id="CHEBI:33384"/>
        <dbReference type="ChEBI" id="CHEBI:78442"/>
        <dbReference type="ChEBI" id="CHEBI:78533"/>
        <dbReference type="ChEBI" id="CHEBI:456215"/>
        <dbReference type="EC" id="6.1.1.11"/>
    </reaction>
</comment>
<evidence type="ECO:0000256" key="4">
    <source>
        <dbReference type="ARBA" id="ARBA00022917"/>
    </source>
</evidence>
<comment type="similarity">
    <text evidence="6">Belongs to the class-II aminoacyl-tRNA synthetase family. Type-1 seryl-tRNA synthetase subfamily.</text>
</comment>
<feature type="binding site" evidence="6">
    <location>
        <position position="380"/>
    </location>
    <ligand>
        <name>L-serine</name>
        <dbReference type="ChEBI" id="CHEBI:33384"/>
    </ligand>
</feature>
<dbReference type="SUPFAM" id="SSF55681">
    <property type="entry name" value="Class II aaRS and biotin synthetases"/>
    <property type="match status" value="1"/>
</dbReference>
<evidence type="ECO:0000256" key="9">
    <source>
        <dbReference type="SAM" id="MobiDB-lite"/>
    </source>
</evidence>
<keyword evidence="3 6" id="KW-0067">ATP-binding</keyword>
<evidence type="ECO:0000256" key="7">
    <source>
        <dbReference type="PIRSR" id="PIRSR001529-1"/>
    </source>
</evidence>
<feature type="binding site" evidence="6">
    <location>
        <begin position="227"/>
        <end position="229"/>
    </location>
    <ligand>
        <name>L-serine</name>
        <dbReference type="ChEBI" id="CHEBI:33384"/>
    </ligand>
</feature>
<name>A0A934Q801_9MICO</name>
<dbReference type="RefSeq" id="WP_200115540.1">
    <property type="nucleotide sequence ID" value="NZ_JAEHOH010000013.1"/>
</dbReference>
<keyword evidence="4 6" id="KW-0648">Protein biosynthesis</keyword>
<comment type="domain">
    <text evidence="6">Consists of two distinct domains, a catalytic core and a N-terminal extension that is involved in tRNA binding.</text>
</comment>
<protein>
    <recommendedName>
        <fullName evidence="6">Serine--tRNA ligase</fullName>
        <ecNumber evidence="6">6.1.1.11</ecNumber>
    </recommendedName>
    <alternativeName>
        <fullName evidence="6">Seryl-tRNA synthetase</fullName>
        <shortName evidence="6">SerRS</shortName>
    </alternativeName>
    <alternativeName>
        <fullName evidence="6">Seryl-tRNA(Ser/Sec) synthetase</fullName>
    </alternativeName>
</protein>
<keyword evidence="5 6" id="KW-0030">Aminoacyl-tRNA synthetase</keyword>
<evidence type="ECO:0000256" key="2">
    <source>
        <dbReference type="ARBA" id="ARBA00022741"/>
    </source>
</evidence>
<feature type="binding site" evidence="6 7">
    <location>
        <position position="281"/>
    </location>
    <ligand>
        <name>L-serine</name>
        <dbReference type="ChEBI" id="CHEBI:33384"/>
    </ligand>
</feature>
<dbReference type="PANTHER" id="PTHR11778">
    <property type="entry name" value="SERYL-TRNA SYNTHETASE"/>
    <property type="match status" value="1"/>
</dbReference>
<evidence type="ECO:0000256" key="5">
    <source>
        <dbReference type="ARBA" id="ARBA00023146"/>
    </source>
</evidence>
<comment type="pathway">
    <text evidence="6">Aminoacyl-tRNA biosynthesis; selenocysteinyl-tRNA(Sec) biosynthesis; L-seryl-tRNA(Sec) from L-serine and tRNA(Sec): step 1/1.</text>
</comment>
<dbReference type="Gene3D" id="3.30.930.10">
    <property type="entry name" value="Bira Bifunctional Protein, Domain 2"/>
    <property type="match status" value="1"/>
</dbReference>
<feature type="binding site" evidence="7">
    <location>
        <position position="227"/>
    </location>
    <ligand>
        <name>L-serine</name>
        <dbReference type="ChEBI" id="CHEBI:33384"/>
    </ligand>
</feature>
<feature type="site" description="Important for serine binding" evidence="7">
    <location>
        <position position="380"/>
    </location>
</feature>
<keyword evidence="12" id="KW-1185">Reference proteome</keyword>
<dbReference type="CDD" id="cd00770">
    <property type="entry name" value="SerRS_core"/>
    <property type="match status" value="1"/>
</dbReference>
<evidence type="ECO:0000256" key="3">
    <source>
        <dbReference type="ARBA" id="ARBA00022840"/>
    </source>
</evidence>
<dbReference type="InterPro" id="IPR033729">
    <property type="entry name" value="SerRS_core"/>
</dbReference>